<name>A0A813APX8_9DINO</name>
<evidence type="ECO:0000313" key="1">
    <source>
        <dbReference type="EMBL" id="CAE7876093.1"/>
    </source>
</evidence>
<dbReference type="AlphaFoldDB" id="A0A813APX8"/>
<dbReference type="Gene3D" id="3.40.50.150">
    <property type="entry name" value="Vaccinia Virus protein VP39"/>
    <property type="match status" value="1"/>
</dbReference>
<dbReference type="SUPFAM" id="SSF53335">
    <property type="entry name" value="S-adenosyl-L-methionine-dependent methyltransferases"/>
    <property type="match status" value="1"/>
</dbReference>
<evidence type="ECO:0000313" key="2">
    <source>
        <dbReference type="Proteomes" id="UP000601435"/>
    </source>
</evidence>
<protein>
    <submittedName>
        <fullName evidence="1">Uncharacterized protein</fullName>
    </submittedName>
</protein>
<dbReference type="OrthoDB" id="406773at2759"/>
<comment type="caution">
    <text evidence="1">The sequence shown here is derived from an EMBL/GenBank/DDBJ whole genome shotgun (WGS) entry which is preliminary data.</text>
</comment>
<keyword evidence="2" id="KW-1185">Reference proteome</keyword>
<proteinExistence type="predicted"/>
<dbReference type="InterPro" id="IPR029063">
    <property type="entry name" value="SAM-dependent_MTases_sf"/>
</dbReference>
<accession>A0A813APX8</accession>
<gene>
    <name evidence="1" type="ORF">SNEC2469_LOCUS28535</name>
</gene>
<organism evidence="1 2">
    <name type="scientific">Symbiodinium necroappetens</name>
    <dbReference type="NCBI Taxonomy" id="1628268"/>
    <lineage>
        <taxon>Eukaryota</taxon>
        <taxon>Sar</taxon>
        <taxon>Alveolata</taxon>
        <taxon>Dinophyceae</taxon>
        <taxon>Suessiales</taxon>
        <taxon>Symbiodiniaceae</taxon>
        <taxon>Symbiodinium</taxon>
    </lineage>
</organism>
<dbReference type="Proteomes" id="UP000601435">
    <property type="component" value="Unassembled WGS sequence"/>
</dbReference>
<dbReference type="EMBL" id="CAJNJA010062252">
    <property type="protein sequence ID" value="CAE7876093.1"/>
    <property type="molecule type" value="Genomic_DNA"/>
</dbReference>
<sequence>MKCRTDHLEQKSAAEVLCGWMSPVRPKFAGQELSFQKDSKIGVEGSHKAAEPALSPEQLEELVTNELLAQDAAASEPLHRLDEFLQVQEMDCSARLFYLMNRTVGLRDELAKLHSDFMGVAGVYLQLMQQMPSESLWVWLLATSEERLTQKVQTYFFRIMALAVDQHHCLKAIARDAVLRGVEGWKKLHVDYLAQQWYGFAFGTFSQPGMSAGDGGAPSSAQESFVAGSFWISKVFRWFDGYAQDLYKAMLELEGAELTSGEGPVRLHHQDEQGSFVTYEFLRRKVFGQWAIDKGLLRGLIRHVWQPGFEETTAIGDFGAGGGHYSKWLNETGLVEAFAFDGTHQAAELTDGLVQEVNLVQDLTLWRTFDWVLCLEVGEHVPKQYSSTLLSNLKRHARKGLVMSWSDDWEGIGHVNCLSRPEFIAFVQKSTGFVLDEPATEVVRGACEIDYIARRNASGYGFDQLIFALVLEPPLPWESILAVSWCLMAASRWSWRTWRQVFKDDVDVGLWRFFVPRADGGLWRGGVLLKSAAKLGPQRKGTRKARL</sequence>
<reference evidence="1" key="1">
    <citation type="submission" date="2021-02" db="EMBL/GenBank/DDBJ databases">
        <authorList>
            <person name="Dougan E. K."/>
            <person name="Rhodes N."/>
            <person name="Thang M."/>
            <person name="Chan C."/>
        </authorList>
    </citation>
    <scope>NUCLEOTIDE SEQUENCE</scope>
</reference>